<dbReference type="PROSITE" id="PS00071">
    <property type="entry name" value="GAPDH"/>
    <property type="match status" value="1"/>
</dbReference>
<evidence type="ECO:0000256" key="10">
    <source>
        <dbReference type="ARBA" id="ARBA00023235"/>
    </source>
</evidence>
<comment type="subunit">
    <text evidence="5">Homodimer.</text>
</comment>
<sequence>MITGTARAVANAASKASTRAYHASARSEARKFFVGGNWKCNGSVAQVNDLVSMLNQSTLSTDTEVVVCPSQVYVQGVQEKLRSDVAVGAQDCWVEGNGAFTGETSADMLKDMGVGWAVIGHSERRGKGEADEEVAKKAKYALDKGLKVIACCGEPLEAREAGTTNEFVFPQIKAYADVFTKEDWANVVIAYEPIWAIGTGLTATPEQAQDTHADIRQYLGEIAGADVAANTRILYGGSASGATAPGLSAKEDIDGFLVGGASLKPEFADIVNCQGSEKSLKPVNIGINGFGRIGRLVMRAAQNDPMVNIVAVNDPFIPVNYMEYMFQYDTVHGPYSGTVEQTGDSTLSIDGKPITVFGEMDPSKIQWGSAGADYVVESTGVFTTTEKASLHMAGGAKKVVVSAPSPDAPMFVMGVNQEGYDSSMDVVSNASCTTNCLAPIAKVINDEFGLKEGLMTTVHAVTATQQTVDGPSQKDWRGGRAACYNIIPSGTGAAKAVGKVIPELNGKLTGMSFRVPTANVSVVDLTARLDKGASYETICAAIKEASEGKMNGILGYQDKDIVSSDFISDTHSSIFDEKAGIALTDDFVKLVSWYDNECGYSNRVLDLIKHMDVSK</sequence>
<comment type="function">
    <text evidence="12">Catalyzes the interconversion of glyceraldehyde 3-phosphate and dihydroxyacetone phosphate in the glycolytic and gluconeogenic pathways.</text>
</comment>
<dbReference type="InterPro" id="IPR020830">
    <property type="entry name" value="GlycerAld_3-P_DH_AS"/>
</dbReference>
<dbReference type="FunFam" id="3.40.50.720:FF:000020">
    <property type="entry name" value="Glyceraldehyde-3-phosphate dehydrogenase"/>
    <property type="match status" value="1"/>
</dbReference>
<evidence type="ECO:0000256" key="9">
    <source>
        <dbReference type="ARBA" id="ARBA00023152"/>
    </source>
</evidence>
<dbReference type="PANTHER" id="PTHR10836">
    <property type="entry name" value="GLYCERALDEHYDE 3-PHOSPHATE DEHYDROGENASE"/>
    <property type="match status" value="1"/>
</dbReference>
<reference evidence="15" key="1">
    <citation type="submission" date="2021-01" db="EMBL/GenBank/DDBJ databases">
        <authorList>
            <person name="Corre E."/>
            <person name="Pelletier E."/>
            <person name="Niang G."/>
            <person name="Scheremetjew M."/>
            <person name="Finn R."/>
            <person name="Kale V."/>
            <person name="Holt S."/>
            <person name="Cochrane G."/>
            <person name="Meng A."/>
            <person name="Brown T."/>
            <person name="Cohen L."/>
        </authorList>
    </citation>
    <scope>NUCLEOTIDE SEQUENCE</scope>
    <source>
        <strain evidence="15">Isolate 1302-5</strain>
    </source>
</reference>
<evidence type="ECO:0000256" key="5">
    <source>
        <dbReference type="ARBA" id="ARBA00011738"/>
    </source>
</evidence>
<dbReference type="Gene3D" id="3.20.20.70">
    <property type="entry name" value="Aldolase class I"/>
    <property type="match status" value="1"/>
</dbReference>
<dbReference type="HAMAP" id="MF_00147_B">
    <property type="entry name" value="TIM_B"/>
    <property type="match status" value="1"/>
</dbReference>
<comment type="similarity">
    <text evidence="3 13">Belongs to the glyceraldehyde-3-phosphate dehydrogenase family.</text>
</comment>
<dbReference type="Gene3D" id="3.40.50.720">
    <property type="entry name" value="NAD(P)-binding Rossmann-like Domain"/>
    <property type="match status" value="1"/>
</dbReference>
<comment type="pathway">
    <text evidence="2">Carbohydrate biosynthesis; gluconeogenesis.</text>
</comment>
<dbReference type="InterPro" id="IPR013785">
    <property type="entry name" value="Aldolase_TIM"/>
</dbReference>
<dbReference type="SUPFAM" id="SSF51735">
    <property type="entry name" value="NAD(P)-binding Rossmann-fold domains"/>
    <property type="match status" value="1"/>
</dbReference>
<evidence type="ECO:0000256" key="13">
    <source>
        <dbReference type="RuleBase" id="RU000397"/>
    </source>
</evidence>
<proteinExistence type="inferred from homology"/>
<dbReference type="InterPro" id="IPR020829">
    <property type="entry name" value="GlycerAld_3-P_DH_cat"/>
</dbReference>
<dbReference type="PRINTS" id="PR00078">
    <property type="entry name" value="G3PDHDRGNASE"/>
</dbReference>
<dbReference type="EMBL" id="HBKQ01061652">
    <property type="protein sequence ID" value="CAE2289037.1"/>
    <property type="molecule type" value="Transcribed_RNA"/>
</dbReference>
<dbReference type="NCBIfam" id="TIGR00419">
    <property type="entry name" value="tim"/>
    <property type="match status" value="1"/>
</dbReference>
<dbReference type="CDD" id="cd00311">
    <property type="entry name" value="TIM"/>
    <property type="match status" value="1"/>
</dbReference>
<dbReference type="GO" id="GO:0050661">
    <property type="term" value="F:NADP binding"/>
    <property type="evidence" value="ECO:0007669"/>
    <property type="project" value="InterPro"/>
</dbReference>
<gene>
    <name evidence="15" type="ORF">OAUR00152_LOCUS42064</name>
</gene>
<evidence type="ECO:0000259" key="14">
    <source>
        <dbReference type="SMART" id="SM00846"/>
    </source>
</evidence>
<evidence type="ECO:0000256" key="3">
    <source>
        <dbReference type="ARBA" id="ARBA00007406"/>
    </source>
</evidence>
<dbReference type="Pfam" id="PF00044">
    <property type="entry name" value="Gp_dh_N"/>
    <property type="match status" value="1"/>
</dbReference>
<dbReference type="Gene3D" id="3.30.360.10">
    <property type="entry name" value="Dihydrodipicolinate Reductase, domain 2"/>
    <property type="match status" value="1"/>
</dbReference>
<dbReference type="Pfam" id="PF00121">
    <property type="entry name" value="TIM"/>
    <property type="match status" value="1"/>
</dbReference>
<dbReference type="GO" id="GO:0004807">
    <property type="term" value="F:triose-phosphate isomerase activity"/>
    <property type="evidence" value="ECO:0007669"/>
    <property type="project" value="UniProtKB-EC"/>
</dbReference>
<evidence type="ECO:0000256" key="12">
    <source>
        <dbReference type="ARBA" id="ARBA00056661"/>
    </source>
</evidence>
<dbReference type="Pfam" id="PF02800">
    <property type="entry name" value="Gp_dh_C"/>
    <property type="match status" value="1"/>
</dbReference>
<accession>A0A7S4NIS7</accession>
<dbReference type="GO" id="GO:0051287">
    <property type="term" value="F:NAD binding"/>
    <property type="evidence" value="ECO:0007669"/>
    <property type="project" value="InterPro"/>
</dbReference>
<dbReference type="InterPro" id="IPR000652">
    <property type="entry name" value="Triosephosphate_isomerase"/>
</dbReference>
<evidence type="ECO:0000256" key="1">
    <source>
        <dbReference type="ARBA" id="ARBA00004680"/>
    </source>
</evidence>
<evidence type="ECO:0000256" key="4">
    <source>
        <dbReference type="ARBA" id="ARBA00007422"/>
    </source>
</evidence>
<dbReference type="InterPro" id="IPR020828">
    <property type="entry name" value="GlycerAld_3-P_DH_NAD(P)-bd"/>
</dbReference>
<evidence type="ECO:0000256" key="7">
    <source>
        <dbReference type="ARBA" id="ARBA00023002"/>
    </source>
</evidence>
<dbReference type="GO" id="GO:0004365">
    <property type="term" value="F:glyceraldehyde-3-phosphate dehydrogenase (NAD+) (phosphorylating) activity"/>
    <property type="evidence" value="ECO:0007669"/>
    <property type="project" value="TreeGrafter"/>
</dbReference>
<dbReference type="SMART" id="SM00846">
    <property type="entry name" value="Gp_dh_N"/>
    <property type="match status" value="1"/>
</dbReference>
<dbReference type="InterPro" id="IPR022896">
    <property type="entry name" value="TrioseP_Isoase_bac/euk"/>
</dbReference>
<dbReference type="SUPFAM" id="SSF55347">
    <property type="entry name" value="Glyceraldehyde-3-phosphate dehydrogenase-like, C-terminal domain"/>
    <property type="match status" value="1"/>
</dbReference>
<evidence type="ECO:0000256" key="2">
    <source>
        <dbReference type="ARBA" id="ARBA00004742"/>
    </source>
</evidence>
<keyword evidence="8" id="KW-0520">NAD</keyword>
<feature type="domain" description="Glyceraldehyde 3-phosphate dehydrogenase NAD(P) binding" evidence="14">
    <location>
        <begin position="283"/>
        <end position="432"/>
    </location>
</feature>
<evidence type="ECO:0000256" key="6">
    <source>
        <dbReference type="ARBA" id="ARBA00022432"/>
    </source>
</evidence>
<name>A0A7S4NIS7_9STRA</name>
<dbReference type="FunFam" id="3.20.20.70:FF:000016">
    <property type="entry name" value="Triosephosphate isomerase"/>
    <property type="match status" value="1"/>
</dbReference>
<keyword evidence="10" id="KW-0413">Isomerase</keyword>
<dbReference type="CDD" id="cd18126">
    <property type="entry name" value="GAPDH_I_C"/>
    <property type="match status" value="1"/>
</dbReference>
<dbReference type="GO" id="GO:0006096">
    <property type="term" value="P:glycolytic process"/>
    <property type="evidence" value="ECO:0007669"/>
    <property type="project" value="UniProtKB-KW"/>
</dbReference>
<dbReference type="NCBIfam" id="TIGR01534">
    <property type="entry name" value="GAPDH-I"/>
    <property type="match status" value="1"/>
</dbReference>
<dbReference type="FunFam" id="3.30.360.10:FF:000001">
    <property type="entry name" value="Glyceraldehyde-3-phosphate dehydrogenase"/>
    <property type="match status" value="1"/>
</dbReference>
<comment type="catalytic activity">
    <reaction evidence="11">
        <text>D-glyceraldehyde 3-phosphate = dihydroxyacetone phosphate</text>
        <dbReference type="Rhea" id="RHEA:18585"/>
        <dbReference type="ChEBI" id="CHEBI:57642"/>
        <dbReference type="ChEBI" id="CHEBI:59776"/>
        <dbReference type="EC" id="5.3.1.1"/>
    </reaction>
    <physiologicalReaction direction="left-to-right" evidence="11">
        <dbReference type="Rhea" id="RHEA:18586"/>
    </physiologicalReaction>
</comment>
<dbReference type="AlphaFoldDB" id="A0A7S4NIS7"/>
<evidence type="ECO:0000256" key="8">
    <source>
        <dbReference type="ARBA" id="ARBA00023027"/>
    </source>
</evidence>
<dbReference type="InterPro" id="IPR020861">
    <property type="entry name" value="Triosephosphate_isomerase_AS"/>
</dbReference>
<dbReference type="CDD" id="cd05214">
    <property type="entry name" value="GAPDH_I_N"/>
    <property type="match status" value="1"/>
</dbReference>
<comment type="similarity">
    <text evidence="4">Belongs to the triosephosphate isomerase family.</text>
</comment>
<dbReference type="SUPFAM" id="SSF51351">
    <property type="entry name" value="Triosephosphate isomerase (TIM)"/>
    <property type="match status" value="1"/>
</dbReference>
<dbReference type="PROSITE" id="PS51440">
    <property type="entry name" value="TIM_2"/>
    <property type="match status" value="1"/>
</dbReference>
<dbReference type="InterPro" id="IPR036291">
    <property type="entry name" value="NAD(P)-bd_dom_sf"/>
</dbReference>
<keyword evidence="6" id="KW-0312">Gluconeogenesis</keyword>
<keyword evidence="7" id="KW-0560">Oxidoreductase</keyword>
<evidence type="ECO:0000313" key="15">
    <source>
        <dbReference type="EMBL" id="CAE2289037.1"/>
    </source>
</evidence>
<organism evidence="15">
    <name type="scientific">Odontella aurita</name>
    <dbReference type="NCBI Taxonomy" id="265563"/>
    <lineage>
        <taxon>Eukaryota</taxon>
        <taxon>Sar</taxon>
        <taxon>Stramenopiles</taxon>
        <taxon>Ochrophyta</taxon>
        <taxon>Bacillariophyta</taxon>
        <taxon>Mediophyceae</taxon>
        <taxon>Biddulphiophycidae</taxon>
        <taxon>Eupodiscales</taxon>
        <taxon>Odontellaceae</taxon>
        <taxon>Odontella</taxon>
    </lineage>
</organism>
<dbReference type="InterPro" id="IPR035990">
    <property type="entry name" value="TIM_sf"/>
</dbReference>
<protein>
    <recommendedName>
        <fullName evidence="14">Glyceraldehyde 3-phosphate dehydrogenase NAD(P) binding domain-containing protein</fullName>
    </recommendedName>
</protein>
<evidence type="ECO:0000256" key="11">
    <source>
        <dbReference type="ARBA" id="ARBA00052432"/>
    </source>
</evidence>
<comment type="pathway">
    <text evidence="1">Carbohydrate degradation; glycolysis; D-glyceraldehyde 3-phosphate from glycerone phosphate: step 1/1.</text>
</comment>
<keyword evidence="9" id="KW-0324">Glycolysis</keyword>
<dbReference type="GO" id="GO:0006094">
    <property type="term" value="P:gluconeogenesis"/>
    <property type="evidence" value="ECO:0007669"/>
    <property type="project" value="UniProtKB-KW"/>
</dbReference>
<dbReference type="InterPro" id="IPR006424">
    <property type="entry name" value="Glyceraldehyde-3-P_DH_1"/>
</dbReference>
<dbReference type="GO" id="GO:0005829">
    <property type="term" value="C:cytosol"/>
    <property type="evidence" value="ECO:0007669"/>
    <property type="project" value="TreeGrafter"/>
</dbReference>
<dbReference type="PROSITE" id="PS00171">
    <property type="entry name" value="TIM_1"/>
    <property type="match status" value="1"/>
</dbReference>
<dbReference type="PANTHER" id="PTHR10836:SF130">
    <property type="entry name" value="TRIOSEPHOSPHATE ISOMERASE_GLYCERALDEHYDE-3-PHOSPHATE DEHYDROGENASE"/>
    <property type="match status" value="1"/>
</dbReference>
<dbReference type="InterPro" id="IPR020831">
    <property type="entry name" value="GlycerAld/Erythrose_P_DH"/>
</dbReference>